<evidence type="ECO:0000259" key="1">
    <source>
        <dbReference type="Pfam" id="PF00535"/>
    </source>
</evidence>
<sequence length="338" mass="37035">MPAAPDLPPAAAPGLDVLIPHYADPAGLDLALTSIAAQDWLDDPANRLRVVVVDDGSPPADFAEAQAVCDRFRASSGQALHLERLARNMGRPAARNRLLDLAQAPYLAWLDAGDIWYPARLRVQFAHLAALEAAGEDPARIWVSCAYDWDQHGARRPRAQRVEGDQLAALLEGDHLRAYLWTLLARAEAFAIAGRFDPQLPRLQDLDWFVTFIRAGGRITVPPESDPPDPVPLCCYFKSDLGRDARQIAASHARVLAKHTPAIARYPYRFRARLRQKGPMLAARFARANGAYALAARYGLAALLASPWHSLRGALGRVRRWPGHMLRRGGGLAGGQGR</sequence>
<dbReference type="PANTHER" id="PTHR43685:SF2">
    <property type="entry name" value="GLYCOSYLTRANSFERASE 2-LIKE DOMAIN-CONTAINING PROTEIN"/>
    <property type="match status" value="1"/>
</dbReference>
<dbReference type="Pfam" id="PF00535">
    <property type="entry name" value="Glycos_transf_2"/>
    <property type="match status" value="1"/>
</dbReference>
<dbReference type="EMBL" id="JACBXS010000045">
    <property type="protein sequence ID" value="NYS26433.1"/>
    <property type="molecule type" value="Genomic_DNA"/>
</dbReference>
<dbReference type="PANTHER" id="PTHR43685">
    <property type="entry name" value="GLYCOSYLTRANSFERASE"/>
    <property type="match status" value="1"/>
</dbReference>
<dbReference type="CDD" id="cd00761">
    <property type="entry name" value="Glyco_tranf_GTA_type"/>
    <property type="match status" value="1"/>
</dbReference>
<comment type="caution">
    <text evidence="2">The sequence shown here is derived from an EMBL/GenBank/DDBJ whole genome shotgun (WGS) entry which is preliminary data.</text>
</comment>
<keyword evidence="3" id="KW-1185">Reference proteome</keyword>
<dbReference type="GO" id="GO:0016740">
    <property type="term" value="F:transferase activity"/>
    <property type="evidence" value="ECO:0007669"/>
    <property type="project" value="UniProtKB-KW"/>
</dbReference>
<dbReference type="InterPro" id="IPR050834">
    <property type="entry name" value="Glycosyltransf_2"/>
</dbReference>
<keyword evidence="2" id="KW-0808">Transferase</keyword>
<accession>A0A7Z0I1Y9</accession>
<organism evidence="2 3">
    <name type="scientific">Rhabdonatronobacter sediminivivens</name>
    <dbReference type="NCBI Taxonomy" id="2743469"/>
    <lineage>
        <taxon>Bacteria</taxon>
        <taxon>Pseudomonadati</taxon>
        <taxon>Pseudomonadota</taxon>
        <taxon>Alphaproteobacteria</taxon>
        <taxon>Rhodobacterales</taxon>
        <taxon>Paracoccaceae</taxon>
        <taxon>Rhabdonatronobacter</taxon>
    </lineage>
</organism>
<dbReference type="RefSeq" id="WP_179907228.1">
    <property type="nucleotide sequence ID" value="NZ_JACBXS010000045.1"/>
</dbReference>
<evidence type="ECO:0000313" key="2">
    <source>
        <dbReference type="EMBL" id="NYS26433.1"/>
    </source>
</evidence>
<dbReference type="SUPFAM" id="SSF53448">
    <property type="entry name" value="Nucleotide-diphospho-sugar transferases"/>
    <property type="match status" value="1"/>
</dbReference>
<dbReference type="Proteomes" id="UP000529417">
    <property type="component" value="Unassembled WGS sequence"/>
</dbReference>
<proteinExistence type="predicted"/>
<dbReference type="InterPro" id="IPR029044">
    <property type="entry name" value="Nucleotide-diphossugar_trans"/>
</dbReference>
<dbReference type="AlphaFoldDB" id="A0A7Z0I1Y9"/>
<dbReference type="InterPro" id="IPR001173">
    <property type="entry name" value="Glyco_trans_2-like"/>
</dbReference>
<name>A0A7Z0I1Y9_9RHOB</name>
<feature type="domain" description="Glycosyltransferase 2-like" evidence="1">
    <location>
        <begin position="17"/>
        <end position="155"/>
    </location>
</feature>
<evidence type="ECO:0000313" key="3">
    <source>
        <dbReference type="Proteomes" id="UP000529417"/>
    </source>
</evidence>
<reference evidence="2 3" key="1">
    <citation type="journal article" date="2000" name="Arch. Microbiol.">
        <title>Rhodobaca bogoriensis gen. nov. and sp. nov., an alkaliphilic purple nonsulfur bacterium from African Rift Valley soda lakes.</title>
        <authorList>
            <person name="Milford A.D."/>
            <person name="Achenbach L.A."/>
            <person name="Jung D.O."/>
            <person name="Madigan M.T."/>
        </authorList>
    </citation>
    <scope>NUCLEOTIDE SEQUENCE [LARGE SCALE GENOMIC DNA]</scope>
    <source>
        <strain evidence="2 3">2376</strain>
    </source>
</reference>
<dbReference type="Gene3D" id="3.90.550.10">
    <property type="entry name" value="Spore Coat Polysaccharide Biosynthesis Protein SpsA, Chain A"/>
    <property type="match status" value="1"/>
</dbReference>
<gene>
    <name evidence="2" type="ORF">HUK65_15710</name>
</gene>
<protein>
    <submittedName>
        <fullName evidence="2">Glycosyltransferase family 2 protein</fullName>
    </submittedName>
</protein>